<name>A0A7Y9R1L9_9BURK</name>
<protein>
    <submittedName>
        <fullName evidence="5">Transposase-like protein</fullName>
    </submittedName>
</protein>
<evidence type="ECO:0000313" key="8">
    <source>
        <dbReference type="EMBL" id="NYG35467.1"/>
    </source>
</evidence>
<dbReference type="EMBL" id="JACCFH010000001">
    <property type="protein sequence ID" value="NYG33530.1"/>
    <property type="molecule type" value="Genomic_DNA"/>
</dbReference>
<evidence type="ECO:0000313" key="5">
    <source>
        <dbReference type="EMBL" id="NYG33530.1"/>
    </source>
</evidence>
<evidence type="ECO:0000313" key="9">
    <source>
        <dbReference type="EMBL" id="NYG35509.1"/>
    </source>
</evidence>
<sequence>MPMNRIQFQQGMSLPEFMSSFGTEEQCAEAVKQARWPQGFECPRCGTAAHYVVGQGARKLYQCNGCRHQTSLTAGSLFASTKLPLRTWFLAIYLLSQAKTGLSALALKRQVGVSYPTAWLMHQKIMHAMAERESQHRLDGTVQLDDAYLGGERSGGKAGRGSENKVPFVAAVSVNDQGHPQYVKLAPVSGFTLEAVGQWAQAALMPGARVVSDGLGCFAAVTSAGCLHTPIVVGQRKPRELPEFTWVNTVLGNLKTTLSGAFHAFKYPKYASSYLAAFAYRFNRRFDLRELVARLIIDVSRCKPRAQRVVRGNAEDRC</sequence>
<dbReference type="EMBL" id="JACCFH010000001">
    <property type="protein sequence ID" value="NYG31686.1"/>
    <property type="molecule type" value="Genomic_DNA"/>
</dbReference>
<dbReference type="EMBL" id="JACCFH010000001">
    <property type="protein sequence ID" value="NYG31771.1"/>
    <property type="molecule type" value="Genomic_DNA"/>
</dbReference>
<dbReference type="Pfam" id="PF12762">
    <property type="entry name" value="DDE_Tnp_IS1595"/>
    <property type="match status" value="1"/>
</dbReference>
<dbReference type="EMBL" id="JACCFH010000001">
    <property type="protein sequence ID" value="NYG32642.1"/>
    <property type="molecule type" value="Genomic_DNA"/>
</dbReference>
<dbReference type="EMBL" id="JACCFH010000002">
    <property type="protein sequence ID" value="NYG35509.1"/>
    <property type="molecule type" value="Genomic_DNA"/>
</dbReference>
<keyword evidence="10" id="KW-1185">Reference proteome</keyword>
<dbReference type="NCBIfam" id="NF033547">
    <property type="entry name" value="transpos_IS1595"/>
    <property type="match status" value="1"/>
</dbReference>
<evidence type="ECO:0000313" key="3">
    <source>
        <dbReference type="EMBL" id="NYG31771.1"/>
    </source>
</evidence>
<evidence type="ECO:0000313" key="7">
    <source>
        <dbReference type="EMBL" id="NYG35442.1"/>
    </source>
</evidence>
<dbReference type="EMBL" id="JACCFH010000002">
    <property type="protein sequence ID" value="NYG35467.1"/>
    <property type="molecule type" value="Genomic_DNA"/>
</dbReference>
<dbReference type="Pfam" id="PF12760">
    <property type="entry name" value="Zn_ribbon_IS1595"/>
    <property type="match status" value="1"/>
</dbReference>
<comment type="caution">
    <text evidence="5">The sequence shown here is derived from an EMBL/GenBank/DDBJ whole genome shotgun (WGS) entry which is preliminary data.</text>
</comment>
<reference evidence="5 10" key="1">
    <citation type="submission" date="2020-07" db="EMBL/GenBank/DDBJ databases">
        <title>Genomic Encyclopedia of Archaeal and Bacterial Type Strains, Phase II (KMG-II): from individual species to whole genera.</title>
        <authorList>
            <person name="Goeker M."/>
        </authorList>
    </citation>
    <scope>NUCLEOTIDE SEQUENCE [LARGE SCALE GENOMIC DNA]</scope>
    <source>
        <strain evidence="5 10">DSM 21226</strain>
    </source>
</reference>
<feature type="domain" description="ISXO2-like transposase" evidence="1">
    <location>
        <begin position="137"/>
        <end position="283"/>
    </location>
</feature>
<dbReference type="EMBL" id="JACCFH010000001">
    <property type="protein sequence ID" value="NYG33820.1"/>
    <property type="molecule type" value="Genomic_DNA"/>
</dbReference>
<dbReference type="RefSeq" id="WP_179632657.1">
    <property type="nucleotide sequence ID" value="NZ_JACCFH010000001.1"/>
</dbReference>
<evidence type="ECO:0000313" key="10">
    <source>
        <dbReference type="Proteomes" id="UP000518288"/>
    </source>
</evidence>
<proteinExistence type="predicted"/>
<dbReference type="AlphaFoldDB" id="A0A7Y9R1L9"/>
<dbReference type="Proteomes" id="UP000518288">
    <property type="component" value="Unassembled WGS sequence"/>
</dbReference>
<organism evidence="5 10">
    <name type="scientific">Sphaerotilus montanus</name>
    <dbReference type="NCBI Taxonomy" id="522889"/>
    <lineage>
        <taxon>Bacteria</taxon>
        <taxon>Pseudomonadati</taxon>
        <taxon>Pseudomonadota</taxon>
        <taxon>Betaproteobacteria</taxon>
        <taxon>Burkholderiales</taxon>
        <taxon>Sphaerotilaceae</taxon>
        <taxon>Sphaerotilus</taxon>
    </lineage>
</organism>
<dbReference type="InterPro" id="IPR024442">
    <property type="entry name" value="Transposase_Zn_ribbon"/>
</dbReference>
<dbReference type="InterPro" id="IPR024445">
    <property type="entry name" value="Tnp_ISXO2-like"/>
</dbReference>
<dbReference type="SMART" id="SM01126">
    <property type="entry name" value="DDE_Tnp_IS1595"/>
    <property type="match status" value="1"/>
</dbReference>
<dbReference type="EMBL" id="JACCFH010000002">
    <property type="protein sequence ID" value="NYG35442.1"/>
    <property type="molecule type" value="Genomic_DNA"/>
</dbReference>
<accession>A0A7Y9R1L9</accession>
<evidence type="ECO:0000259" key="1">
    <source>
        <dbReference type="SMART" id="SM01126"/>
    </source>
</evidence>
<gene>
    <name evidence="2" type="ORF">BDD16_000672</name>
    <name evidence="3" type="ORF">BDD16_000757</name>
    <name evidence="4" type="ORF">BDD16_001628</name>
    <name evidence="5" type="ORF">BDD16_002516</name>
    <name evidence="6" type="ORF">BDD16_002806</name>
    <name evidence="7" type="ORF">BDD16_004504</name>
    <name evidence="8" type="ORF">BDD16_004529</name>
    <name evidence="9" type="ORF">BDD16_004571</name>
</gene>
<evidence type="ECO:0000313" key="6">
    <source>
        <dbReference type="EMBL" id="NYG33820.1"/>
    </source>
</evidence>
<evidence type="ECO:0000313" key="2">
    <source>
        <dbReference type="EMBL" id="NYG31686.1"/>
    </source>
</evidence>
<evidence type="ECO:0000313" key="4">
    <source>
        <dbReference type="EMBL" id="NYG32642.1"/>
    </source>
</evidence>